<protein>
    <submittedName>
        <fullName evidence="9">Laccase</fullName>
    </submittedName>
</protein>
<keyword evidence="8" id="KW-1185">Reference proteome</keyword>
<name>A0A914I827_GLORO</name>
<keyword evidence="4" id="KW-0186">Copper</keyword>
<dbReference type="PANTHER" id="PTHR11709">
    <property type="entry name" value="MULTI-COPPER OXIDASE"/>
    <property type="match status" value="1"/>
</dbReference>
<dbReference type="InterPro" id="IPR011706">
    <property type="entry name" value="Cu-oxidase_C"/>
</dbReference>
<dbReference type="InterPro" id="IPR045087">
    <property type="entry name" value="Cu-oxidase_fam"/>
</dbReference>
<feature type="domain" description="Plastocyanin-like" evidence="5">
    <location>
        <begin position="283"/>
        <end position="397"/>
    </location>
</feature>
<dbReference type="Pfam" id="PF00394">
    <property type="entry name" value="Cu-oxidase"/>
    <property type="match status" value="1"/>
</dbReference>
<organism evidence="8 9">
    <name type="scientific">Globodera rostochiensis</name>
    <name type="common">Golden nematode worm</name>
    <name type="synonym">Heterodera rostochiensis</name>
    <dbReference type="NCBI Taxonomy" id="31243"/>
    <lineage>
        <taxon>Eukaryota</taxon>
        <taxon>Metazoa</taxon>
        <taxon>Ecdysozoa</taxon>
        <taxon>Nematoda</taxon>
        <taxon>Chromadorea</taxon>
        <taxon>Rhabditida</taxon>
        <taxon>Tylenchina</taxon>
        <taxon>Tylenchomorpha</taxon>
        <taxon>Tylenchoidea</taxon>
        <taxon>Heteroderidae</taxon>
        <taxon>Heteroderinae</taxon>
        <taxon>Globodera</taxon>
    </lineage>
</organism>
<comment type="similarity">
    <text evidence="1">Belongs to the multicopper oxidase family.</text>
</comment>
<evidence type="ECO:0000256" key="3">
    <source>
        <dbReference type="ARBA" id="ARBA00023002"/>
    </source>
</evidence>
<reference evidence="9" key="1">
    <citation type="submission" date="2022-11" db="UniProtKB">
        <authorList>
            <consortium name="WormBaseParasite"/>
        </authorList>
    </citation>
    <scope>IDENTIFICATION</scope>
</reference>
<keyword evidence="3" id="KW-0560">Oxidoreductase</keyword>
<evidence type="ECO:0000259" key="7">
    <source>
        <dbReference type="Pfam" id="PF07732"/>
    </source>
</evidence>
<dbReference type="PANTHER" id="PTHR11709:SF394">
    <property type="entry name" value="FI03373P-RELATED"/>
    <property type="match status" value="1"/>
</dbReference>
<dbReference type="Pfam" id="PF07731">
    <property type="entry name" value="Cu-oxidase_2"/>
    <property type="match status" value="1"/>
</dbReference>
<dbReference type="Proteomes" id="UP000887572">
    <property type="component" value="Unplaced"/>
</dbReference>
<dbReference type="WBParaSite" id="Gr19_v10_g7506.t1">
    <property type="protein sequence ID" value="Gr19_v10_g7506.t1"/>
    <property type="gene ID" value="Gr19_v10_g7506"/>
</dbReference>
<evidence type="ECO:0000313" key="9">
    <source>
        <dbReference type="WBParaSite" id="Gr19_v10_g7506.t1"/>
    </source>
</evidence>
<dbReference type="SUPFAM" id="SSF49503">
    <property type="entry name" value="Cupredoxins"/>
    <property type="match status" value="3"/>
</dbReference>
<accession>A0A914I827</accession>
<dbReference type="GO" id="GO:0005507">
    <property type="term" value="F:copper ion binding"/>
    <property type="evidence" value="ECO:0007669"/>
    <property type="project" value="InterPro"/>
</dbReference>
<proteinExistence type="inferred from homology"/>
<keyword evidence="2" id="KW-0479">Metal-binding</keyword>
<evidence type="ECO:0000259" key="6">
    <source>
        <dbReference type="Pfam" id="PF07731"/>
    </source>
</evidence>
<dbReference type="InterPro" id="IPR001117">
    <property type="entry name" value="Cu-oxidase_2nd"/>
</dbReference>
<evidence type="ECO:0000313" key="8">
    <source>
        <dbReference type="Proteomes" id="UP000887572"/>
    </source>
</evidence>
<dbReference type="GO" id="GO:0006826">
    <property type="term" value="P:iron ion transport"/>
    <property type="evidence" value="ECO:0007669"/>
    <property type="project" value="TreeGrafter"/>
</dbReference>
<evidence type="ECO:0000256" key="1">
    <source>
        <dbReference type="ARBA" id="ARBA00010609"/>
    </source>
</evidence>
<dbReference type="InterPro" id="IPR011707">
    <property type="entry name" value="Cu-oxidase-like_N"/>
</dbReference>
<evidence type="ECO:0000256" key="4">
    <source>
        <dbReference type="ARBA" id="ARBA00023008"/>
    </source>
</evidence>
<dbReference type="Gene3D" id="2.60.40.420">
    <property type="entry name" value="Cupredoxins - blue copper proteins"/>
    <property type="match status" value="3"/>
</dbReference>
<evidence type="ECO:0000256" key="2">
    <source>
        <dbReference type="ARBA" id="ARBA00022723"/>
    </source>
</evidence>
<sequence length="718" mass="81012">MPFSLPSIQFFVIYCTLSDGWSLYETSVQLGHPSAKGVYEFEMLVEPKLSMSVEHEHGELSIHDYEPDGMAWTEREKSQLRPCLDHHRLLSVPPSTTHRQQQNRSSVLRELALHAERALPGLIQFNGRHNRLSVVNGQSPGPTLVVPEGSEVLIRLKNRLLLESLAIHFHGQTMNNSWFHDGVAPIQQCPVAVRSDFDFRFTAHPAGTHWYHGHFPGGHQSDGLVGAFIVLPKNQQRQRQFQKDYVTILQDWPLVPSWEQEAQMEEGSADFVRGVHGDFDEKYLERPGKKNGTWTILINGKGWHSPKDIRQKPNKLQWTTFRVDEGDRIRFRLIHAGFQRPLVVHIEHHQMEVIATDGSDVVPFRTDALILYPGERFDVRVKALTVPRRPIYRMVVGLAEQFLAEEQEPIYGLADLDYNLIGEAIDRSWDGGKRVDFLLNRCTARPCVLMGCPFGTDGNGTFTTPDRRKFKCHSVDDFQSISKSDNYSSDQWNGAAETHQISLDPERKTVDGFRFQMPTATAPFSTRKETVAEALRVGNCSSPDCSNGTRTPCACFYHKRFPLGKTIQIIFVNNNEQKGATFAAANILRRSVSVHLHGTRFQVQQIAAPRLLGNGKVINPPLAKCCGTENSGGHAAENVHNAVWKDTVVVPYGGHTAIRFYAQNAGWWTAETQQNGRGFVRFAFAVGEDNQMPKASEEFPSDCDVFDPGMEIYAKFLE</sequence>
<dbReference type="InterPro" id="IPR008972">
    <property type="entry name" value="Cupredoxin"/>
</dbReference>
<dbReference type="CDD" id="cd04205">
    <property type="entry name" value="CuRO_2_LCC_like"/>
    <property type="match status" value="1"/>
</dbReference>
<feature type="domain" description="Plastocyanin-like" evidence="6">
    <location>
        <begin position="554"/>
        <end position="670"/>
    </location>
</feature>
<evidence type="ECO:0000259" key="5">
    <source>
        <dbReference type="Pfam" id="PF00394"/>
    </source>
</evidence>
<feature type="domain" description="Plastocyanin-like" evidence="7">
    <location>
        <begin position="125"/>
        <end position="234"/>
    </location>
</feature>
<dbReference type="GO" id="GO:0005886">
    <property type="term" value="C:plasma membrane"/>
    <property type="evidence" value="ECO:0007669"/>
    <property type="project" value="TreeGrafter"/>
</dbReference>
<dbReference type="GO" id="GO:0016491">
    <property type="term" value="F:oxidoreductase activity"/>
    <property type="evidence" value="ECO:0007669"/>
    <property type="project" value="UniProtKB-KW"/>
</dbReference>
<dbReference type="Pfam" id="PF07732">
    <property type="entry name" value="Cu-oxidase_3"/>
    <property type="match status" value="1"/>
</dbReference>
<dbReference type="AlphaFoldDB" id="A0A914I827"/>